<keyword evidence="1" id="KW-0853">WD repeat</keyword>
<sequence length="342" mass="38814">MDETTTECFHSIPCHDIVYIAEFAPYEWCASLLAVGTKSRVSVFQYLNEPEYGITEEDGPKDALYRPLCDIQNACRVTSLSWCPSTFYRYPEMEDQIRQGLCIHVWVAAAGSDHRIRVFKTKLQGDIDTMVMEGHKDYINSIAFSPVEEDKLLVSTGDDMTCRIWDGDGVQKECFQLGAAGMSVAIHEREPRKVMVAQKNGVIKIFSLDLQQQIMSYDCWIVPLMGADWCRDDEDMIVAAAGTEWLVFQLSRSSYPVEKRLAHTDGARDVRWSKSHPTLIATKGRPGKQIKVFSVRNHQVPLNTSLPIAYGMSWHYVYPILAVGGDKKVDLYYCDQTKSDVR</sequence>
<keyword evidence="3" id="KW-1185">Reference proteome</keyword>
<dbReference type="SMART" id="SM00320">
    <property type="entry name" value="WD40"/>
    <property type="match status" value="3"/>
</dbReference>
<evidence type="ECO:0008006" key="4">
    <source>
        <dbReference type="Google" id="ProtNLM"/>
    </source>
</evidence>
<name>A0AA88YFM5_PINIB</name>
<dbReference type="InterPro" id="IPR037626">
    <property type="entry name" value="NUP37"/>
</dbReference>
<dbReference type="PROSITE" id="PS50082">
    <property type="entry name" value="WD_REPEATS_2"/>
    <property type="match status" value="1"/>
</dbReference>
<dbReference type="Gene3D" id="2.130.10.10">
    <property type="entry name" value="YVTN repeat-like/Quinoprotein amine dehydrogenase"/>
    <property type="match status" value="1"/>
</dbReference>
<accession>A0AA88YFM5</accession>
<comment type="caution">
    <text evidence="2">The sequence shown here is derived from an EMBL/GenBank/DDBJ whole genome shotgun (WGS) entry which is preliminary data.</text>
</comment>
<dbReference type="GO" id="GO:0031080">
    <property type="term" value="C:nuclear pore outer ring"/>
    <property type="evidence" value="ECO:0007669"/>
    <property type="project" value="InterPro"/>
</dbReference>
<dbReference type="AlphaFoldDB" id="A0AA88YFM5"/>
<dbReference type="EMBL" id="VSWD01000007">
    <property type="protein sequence ID" value="KAK3098313.1"/>
    <property type="molecule type" value="Genomic_DNA"/>
</dbReference>
<reference evidence="2" key="1">
    <citation type="submission" date="2019-08" db="EMBL/GenBank/DDBJ databases">
        <title>The improved chromosome-level genome for the pearl oyster Pinctada fucata martensii using PacBio sequencing and Hi-C.</title>
        <authorList>
            <person name="Zheng Z."/>
        </authorList>
    </citation>
    <scope>NUCLEOTIDE SEQUENCE</scope>
    <source>
        <strain evidence="2">ZZ-2019</strain>
        <tissue evidence="2">Adductor muscle</tissue>
    </source>
</reference>
<dbReference type="PANTHER" id="PTHR22806">
    <property type="entry name" value="NUCLEOPORIN NUP37 P37 -RELATED"/>
    <property type="match status" value="1"/>
</dbReference>
<dbReference type="PANTHER" id="PTHR22806:SF0">
    <property type="entry name" value="NUCLEOPORIN NUP37"/>
    <property type="match status" value="1"/>
</dbReference>
<dbReference type="InterPro" id="IPR036322">
    <property type="entry name" value="WD40_repeat_dom_sf"/>
</dbReference>
<evidence type="ECO:0000313" key="3">
    <source>
        <dbReference type="Proteomes" id="UP001186944"/>
    </source>
</evidence>
<dbReference type="Proteomes" id="UP001186944">
    <property type="component" value="Unassembled WGS sequence"/>
</dbReference>
<organism evidence="2 3">
    <name type="scientific">Pinctada imbricata</name>
    <name type="common">Atlantic pearl-oyster</name>
    <name type="synonym">Pinctada martensii</name>
    <dbReference type="NCBI Taxonomy" id="66713"/>
    <lineage>
        <taxon>Eukaryota</taxon>
        <taxon>Metazoa</taxon>
        <taxon>Spiralia</taxon>
        <taxon>Lophotrochozoa</taxon>
        <taxon>Mollusca</taxon>
        <taxon>Bivalvia</taxon>
        <taxon>Autobranchia</taxon>
        <taxon>Pteriomorphia</taxon>
        <taxon>Pterioida</taxon>
        <taxon>Pterioidea</taxon>
        <taxon>Pteriidae</taxon>
        <taxon>Pinctada</taxon>
    </lineage>
</organism>
<dbReference type="PROSITE" id="PS50294">
    <property type="entry name" value="WD_REPEATS_REGION"/>
    <property type="match status" value="1"/>
</dbReference>
<protein>
    <recommendedName>
        <fullName evidence="4">Nucleoporin Nup37</fullName>
    </recommendedName>
</protein>
<dbReference type="InterPro" id="IPR015943">
    <property type="entry name" value="WD40/YVTN_repeat-like_dom_sf"/>
</dbReference>
<feature type="repeat" description="WD" evidence="1">
    <location>
        <begin position="132"/>
        <end position="166"/>
    </location>
</feature>
<proteinExistence type="predicted"/>
<evidence type="ECO:0000313" key="2">
    <source>
        <dbReference type="EMBL" id="KAK3098313.1"/>
    </source>
</evidence>
<dbReference type="SUPFAM" id="SSF50978">
    <property type="entry name" value="WD40 repeat-like"/>
    <property type="match status" value="1"/>
</dbReference>
<evidence type="ECO:0000256" key="1">
    <source>
        <dbReference type="PROSITE-ProRule" id="PRU00221"/>
    </source>
</evidence>
<dbReference type="InterPro" id="IPR001680">
    <property type="entry name" value="WD40_rpt"/>
</dbReference>
<dbReference type="Pfam" id="PF00400">
    <property type="entry name" value="WD40"/>
    <property type="match status" value="1"/>
</dbReference>
<gene>
    <name evidence="2" type="ORF">FSP39_018312</name>
</gene>